<gene>
    <name evidence="7" type="primary">cbiA</name>
    <name evidence="11" type="ORF">GTO91_02235</name>
</gene>
<name>A0A845KYG3_9FIRM</name>
<dbReference type="HAMAP" id="MF_00027">
    <property type="entry name" value="CobB_CbiA"/>
    <property type="match status" value="1"/>
</dbReference>
<proteinExistence type="inferred from homology"/>
<dbReference type="CDD" id="cd03130">
    <property type="entry name" value="GATase1_CobB"/>
    <property type="match status" value="1"/>
</dbReference>
<evidence type="ECO:0000259" key="9">
    <source>
        <dbReference type="Pfam" id="PF01656"/>
    </source>
</evidence>
<dbReference type="Pfam" id="PF01656">
    <property type="entry name" value="CbiA"/>
    <property type="match status" value="1"/>
</dbReference>
<feature type="region of interest" description="Disordered" evidence="8">
    <location>
        <begin position="476"/>
        <end position="514"/>
    </location>
</feature>
<comment type="cofactor">
    <cofactor evidence="1 7">
        <name>Mg(2+)</name>
        <dbReference type="ChEBI" id="CHEBI:18420"/>
    </cofactor>
</comment>
<reference evidence="11 12" key="1">
    <citation type="submission" date="2020-01" db="EMBL/GenBank/DDBJ databases">
        <title>Whole-genome sequence of Heliobacterium undosum DSM 13378.</title>
        <authorList>
            <person name="Kyndt J.A."/>
            <person name="Meyer T.E."/>
        </authorList>
    </citation>
    <scope>NUCLEOTIDE SEQUENCE [LARGE SCALE GENOMIC DNA]</scope>
    <source>
        <strain evidence="11 12">DSM 13378</strain>
    </source>
</reference>
<dbReference type="SUPFAM" id="SSF52317">
    <property type="entry name" value="Class I glutamine amidotransferase-like"/>
    <property type="match status" value="1"/>
</dbReference>
<evidence type="ECO:0000256" key="5">
    <source>
        <dbReference type="ARBA" id="ARBA00022842"/>
    </source>
</evidence>
<dbReference type="NCBIfam" id="TIGR00379">
    <property type="entry name" value="cobB"/>
    <property type="match status" value="1"/>
</dbReference>
<keyword evidence="4 7" id="KW-0067">ATP-binding</keyword>
<dbReference type="AlphaFoldDB" id="A0A845KYG3"/>
<evidence type="ECO:0000259" key="10">
    <source>
        <dbReference type="Pfam" id="PF07685"/>
    </source>
</evidence>
<keyword evidence="6 7" id="KW-0315">Glutamine amidotransferase</keyword>
<dbReference type="EMBL" id="WXEY01000002">
    <property type="protein sequence ID" value="MZP28543.1"/>
    <property type="molecule type" value="Genomic_DNA"/>
</dbReference>
<evidence type="ECO:0000256" key="1">
    <source>
        <dbReference type="ARBA" id="ARBA00001946"/>
    </source>
</evidence>
<organism evidence="11 12">
    <name type="scientific">Heliomicrobium undosum</name>
    <dbReference type="NCBI Taxonomy" id="121734"/>
    <lineage>
        <taxon>Bacteria</taxon>
        <taxon>Bacillati</taxon>
        <taxon>Bacillota</taxon>
        <taxon>Clostridia</taxon>
        <taxon>Eubacteriales</taxon>
        <taxon>Heliobacteriaceae</taxon>
        <taxon>Heliomicrobium</taxon>
    </lineage>
</organism>
<dbReference type="Proteomes" id="UP000463470">
    <property type="component" value="Unassembled WGS sequence"/>
</dbReference>
<dbReference type="NCBIfam" id="NF002204">
    <property type="entry name" value="PRK01077.1"/>
    <property type="match status" value="1"/>
</dbReference>
<dbReference type="InterPro" id="IPR029062">
    <property type="entry name" value="Class_I_gatase-like"/>
</dbReference>
<evidence type="ECO:0000256" key="4">
    <source>
        <dbReference type="ARBA" id="ARBA00022840"/>
    </source>
</evidence>
<feature type="domain" description="CobB/CobQ-like glutamine amidotransferase" evidence="10">
    <location>
        <begin position="260"/>
        <end position="457"/>
    </location>
</feature>
<accession>A0A845KYG3</accession>
<keyword evidence="2 7" id="KW-0436">Ligase</keyword>
<comment type="pathway">
    <text evidence="7">Cofactor biosynthesis; adenosylcobalamin biosynthesis; cob(II)yrinate a,c-diamide from sirohydrochlorin (anaerobic route): step 10/10.</text>
</comment>
<sequence length="514" mass="54904">MIPSVVIAGAHSGAGKTTVTMGLLAALRRRGLTVQSFKTGPDYIDPTFHRLITGRTCSNLDTWMMEAGTIERLFRRAVEGAQVALIEGVMGLFDGAAGEPPGGAGSTAALAALLQAPIVLVVDARSAAQSIAAVVYGFCRLNPALPVAGVVLNRIGSARHGRMVRQAVEQTCRIPVLGCLPRDAVQPMPERHLGLVSAVEKTASLETYWRSLADVIEEHLDVDLLLERMTVYAAKSSPREGEPTGNEKNAAGKLKSPAARVAIARDEAFHFYYEDGLRDLAERGIEWVPFRPVAGDPIPAGIDGLYLGGGYPELYLEQIVANSAFLQELAYLHRNDMPIYAECGGFMTLCRSIRDSNGREYPLAGLVPATCVMGKKRRALGYVTAEIAGDSLLGRRGDRLRGHEFHYSDAAFAPEAAPSPAFILTKTSTAGENPESRPDGYSRGALTASYFHFHFSAFPATMDHFVDRLCGGSHNGGSLNGGSRNGDRLSAAEPTTRPAESRQGRSVPEGGSGP</sequence>
<comment type="miscellaneous">
    <text evidence="7">The a and c carboxylates of cobyrinate are activated for nucleophilic attack via formation of a phosphorylated intermediate by ATP. CbiA catalyzes first the amidation of the c-carboxylate, and then that of the a-carboxylate.</text>
</comment>
<dbReference type="InterPro" id="IPR011698">
    <property type="entry name" value="GATase_3"/>
</dbReference>
<feature type="domain" description="CobQ/CobB/MinD/ParA nucleotide binding" evidence="9">
    <location>
        <begin position="5"/>
        <end position="192"/>
    </location>
</feature>
<evidence type="ECO:0000256" key="7">
    <source>
        <dbReference type="HAMAP-Rule" id="MF_00027"/>
    </source>
</evidence>
<dbReference type="OrthoDB" id="9764035at2"/>
<evidence type="ECO:0000256" key="8">
    <source>
        <dbReference type="SAM" id="MobiDB-lite"/>
    </source>
</evidence>
<protein>
    <recommendedName>
        <fullName evidence="7">Cobyrinate a,c-diamide synthase</fullName>
        <ecNumber evidence="7">6.3.5.11</ecNumber>
    </recommendedName>
    <alternativeName>
        <fullName evidence="7">Cobyrinic acid a,c-diamide synthetase</fullName>
    </alternativeName>
</protein>
<dbReference type="Gene3D" id="3.40.50.880">
    <property type="match status" value="1"/>
</dbReference>
<dbReference type="PANTHER" id="PTHR43873:SF1">
    <property type="entry name" value="COBYRINATE A,C-DIAMIDE SYNTHASE"/>
    <property type="match status" value="1"/>
</dbReference>
<evidence type="ECO:0000313" key="11">
    <source>
        <dbReference type="EMBL" id="MZP28543.1"/>
    </source>
</evidence>
<dbReference type="GO" id="GO:0042242">
    <property type="term" value="F:cobyrinic acid a,c-diamide synthase activity"/>
    <property type="evidence" value="ECO:0007669"/>
    <property type="project" value="UniProtKB-UniRule"/>
</dbReference>
<evidence type="ECO:0000256" key="6">
    <source>
        <dbReference type="ARBA" id="ARBA00022962"/>
    </source>
</evidence>
<dbReference type="SUPFAM" id="SSF52540">
    <property type="entry name" value="P-loop containing nucleoside triphosphate hydrolases"/>
    <property type="match status" value="1"/>
</dbReference>
<comment type="function">
    <text evidence="7">Catalyzes the ATP-dependent amidation of the two carboxylate groups at positions a and c of cobyrinate, using either L-glutamine or ammonia as the nitrogen source.</text>
</comment>
<comment type="caution">
    <text evidence="11">The sequence shown here is derived from an EMBL/GenBank/DDBJ whole genome shotgun (WGS) entry which is preliminary data.</text>
</comment>
<dbReference type="InterPro" id="IPR027417">
    <property type="entry name" value="P-loop_NTPase"/>
</dbReference>
<evidence type="ECO:0000256" key="3">
    <source>
        <dbReference type="ARBA" id="ARBA00022741"/>
    </source>
</evidence>
<dbReference type="GO" id="GO:0005524">
    <property type="term" value="F:ATP binding"/>
    <property type="evidence" value="ECO:0007669"/>
    <property type="project" value="UniProtKB-UniRule"/>
</dbReference>
<keyword evidence="12" id="KW-1185">Reference proteome</keyword>
<keyword evidence="5 7" id="KW-0460">Magnesium</keyword>
<comment type="similarity">
    <text evidence="7">Belongs to the CobB/CbiA family.</text>
</comment>
<dbReference type="Gene3D" id="3.40.50.300">
    <property type="entry name" value="P-loop containing nucleotide triphosphate hydrolases"/>
    <property type="match status" value="2"/>
</dbReference>
<dbReference type="UniPathway" id="UPA00148">
    <property type="reaction ID" value="UER00231"/>
</dbReference>
<dbReference type="EC" id="6.3.5.11" evidence="7"/>
<keyword evidence="7" id="KW-0169">Cobalamin biosynthesis</keyword>
<feature type="active site" description="Nucleophile" evidence="7">
    <location>
        <position position="343"/>
    </location>
</feature>
<comment type="catalytic activity">
    <reaction evidence="7">
        <text>cob(II)yrinate + 2 L-glutamine + 2 ATP + 2 H2O = cob(II)yrinate a,c diamide + 2 L-glutamate + 2 ADP + 2 phosphate + 2 H(+)</text>
        <dbReference type="Rhea" id="RHEA:26289"/>
        <dbReference type="ChEBI" id="CHEBI:15377"/>
        <dbReference type="ChEBI" id="CHEBI:15378"/>
        <dbReference type="ChEBI" id="CHEBI:29985"/>
        <dbReference type="ChEBI" id="CHEBI:30616"/>
        <dbReference type="ChEBI" id="CHEBI:43474"/>
        <dbReference type="ChEBI" id="CHEBI:58359"/>
        <dbReference type="ChEBI" id="CHEBI:58537"/>
        <dbReference type="ChEBI" id="CHEBI:58894"/>
        <dbReference type="ChEBI" id="CHEBI:456216"/>
        <dbReference type="EC" id="6.3.5.11"/>
    </reaction>
</comment>
<dbReference type="RefSeq" id="WP_161254258.1">
    <property type="nucleotide sequence ID" value="NZ_WXEY01000002.1"/>
</dbReference>
<dbReference type="CDD" id="cd05388">
    <property type="entry name" value="CobB_N"/>
    <property type="match status" value="1"/>
</dbReference>
<dbReference type="PANTHER" id="PTHR43873">
    <property type="entry name" value="COBYRINATE A,C-DIAMIDE SYNTHASE"/>
    <property type="match status" value="1"/>
</dbReference>
<evidence type="ECO:0000256" key="2">
    <source>
        <dbReference type="ARBA" id="ARBA00022598"/>
    </source>
</evidence>
<evidence type="ECO:0000313" key="12">
    <source>
        <dbReference type="Proteomes" id="UP000463470"/>
    </source>
</evidence>
<dbReference type="GO" id="GO:0009236">
    <property type="term" value="P:cobalamin biosynthetic process"/>
    <property type="evidence" value="ECO:0007669"/>
    <property type="project" value="UniProtKB-UniRule"/>
</dbReference>
<comment type="domain">
    <text evidence="7">Comprises of two domains. The C-terminal domain contains the binding site for glutamine and catalyzes the hydrolysis of this substrate to glutamate and ammonia. The N-terminal domain is anticipated to bind ATP and cobyrinate and catalyzes the ultimate synthesis of the diamide product. The ammonia produced via the glutaminase domain is probably translocated to the adjacent domain via a molecular tunnel, where it reacts with an activated intermediate.</text>
</comment>
<dbReference type="PROSITE" id="PS51274">
    <property type="entry name" value="GATASE_COBBQ"/>
    <property type="match status" value="1"/>
</dbReference>
<dbReference type="Pfam" id="PF07685">
    <property type="entry name" value="GATase_3"/>
    <property type="match status" value="1"/>
</dbReference>
<feature type="site" description="Increases nucleophilicity of active site Cys" evidence="7">
    <location>
        <position position="452"/>
    </location>
</feature>
<dbReference type="InterPro" id="IPR004484">
    <property type="entry name" value="CbiA/CobB_synth"/>
</dbReference>
<dbReference type="InterPro" id="IPR002586">
    <property type="entry name" value="CobQ/CobB/MinD/ParA_Nub-bd_dom"/>
</dbReference>
<keyword evidence="3 7" id="KW-0547">Nucleotide-binding</keyword>